<dbReference type="GO" id="GO:0006574">
    <property type="term" value="P:L-valine catabolic process"/>
    <property type="evidence" value="ECO:0007669"/>
    <property type="project" value="TreeGrafter"/>
</dbReference>
<dbReference type="GO" id="GO:0003860">
    <property type="term" value="F:3-hydroxyisobutyryl-CoA hydrolase activity"/>
    <property type="evidence" value="ECO:0007669"/>
    <property type="project" value="UniProtKB-EC"/>
</dbReference>
<dbReference type="Pfam" id="PF16113">
    <property type="entry name" value="ECH_2"/>
    <property type="match status" value="1"/>
</dbReference>
<dbReference type="GO" id="GO:0005829">
    <property type="term" value="C:cytosol"/>
    <property type="evidence" value="ECO:0007669"/>
    <property type="project" value="TreeGrafter"/>
</dbReference>
<evidence type="ECO:0000259" key="4">
    <source>
        <dbReference type="Pfam" id="PF16113"/>
    </source>
</evidence>
<organism evidence="5 7">
    <name type="scientific">Iodobacter fluviatilis</name>
    <dbReference type="NCBI Taxonomy" id="537"/>
    <lineage>
        <taxon>Bacteria</taxon>
        <taxon>Pseudomonadati</taxon>
        <taxon>Pseudomonadota</taxon>
        <taxon>Betaproteobacteria</taxon>
        <taxon>Neisseriales</taxon>
        <taxon>Chitinibacteraceae</taxon>
        <taxon>Iodobacter</taxon>
    </lineage>
</organism>
<accession>A0A377Q751</accession>
<evidence type="ECO:0000313" key="6">
    <source>
        <dbReference type="EMBL" id="TCU89278.1"/>
    </source>
</evidence>
<keyword evidence="8" id="KW-1185">Reference proteome</keyword>
<dbReference type="InterPro" id="IPR029045">
    <property type="entry name" value="ClpP/crotonase-like_dom_sf"/>
</dbReference>
<dbReference type="PANTHER" id="PTHR43176">
    <property type="entry name" value="3-HYDROXYISOBUTYRYL-COA HYDROLASE-RELATED"/>
    <property type="match status" value="1"/>
</dbReference>
<name>A0A377Q751_9NEIS</name>
<dbReference type="GO" id="GO:0016829">
    <property type="term" value="F:lyase activity"/>
    <property type="evidence" value="ECO:0007669"/>
    <property type="project" value="UniProtKB-KW"/>
</dbReference>
<feature type="domain" description="Enoyl-CoA hydratase/isomerase" evidence="4">
    <location>
        <begin position="21"/>
        <end position="352"/>
    </location>
</feature>
<dbReference type="RefSeq" id="WP_115226934.1">
    <property type="nucleotide sequence ID" value="NZ_CAWOLO010000002.1"/>
</dbReference>
<dbReference type="OrthoDB" id="9790967at2"/>
<dbReference type="InterPro" id="IPR045004">
    <property type="entry name" value="ECH_dom"/>
</dbReference>
<dbReference type="CDD" id="cd06558">
    <property type="entry name" value="crotonase-like"/>
    <property type="match status" value="1"/>
</dbReference>
<evidence type="ECO:0000256" key="1">
    <source>
        <dbReference type="ARBA" id="ARBA00001709"/>
    </source>
</evidence>
<evidence type="ECO:0000256" key="2">
    <source>
        <dbReference type="ARBA" id="ARBA00011915"/>
    </source>
</evidence>
<dbReference type="EMBL" id="SMBT01000002">
    <property type="protein sequence ID" value="TCU89278.1"/>
    <property type="molecule type" value="Genomic_DNA"/>
</dbReference>
<dbReference type="Gene3D" id="3.90.226.10">
    <property type="entry name" value="2-enoyl-CoA Hydratase, Chain A, domain 1"/>
    <property type="match status" value="1"/>
</dbReference>
<dbReference type="NCBIfam" id="NF004127">
    <property type="entry name" value="PRK05617.1"/>
    <property type="match status" value="1"/>
</dbReference>
<dbReference type="InterPro" id="IPR032259">
    <property type="entry name" value="HIBYL-CoA-H"/>
</dbReference>
<keyword evidence="5" id="KW-0456">Lyase</keyword>
<dbReference type="EMBL" id="UGHR01000001">
    <property type="protein sequence ID" value="STQ90647.1"/>
    <property type="molecule type" value="Genomic_DNA"/>
</dbReference>
<proteinExistence type="predicted"/>
<dbReference type="AlphaFoldDB" id="A0A377Q751"/>
<evidence type="ECO:0000313" key="5">
    <source>
        <dbReference type="EMBL" id="STQ90647.1"/>
    </source>
</evidence>
<evidence type="ECO:0000313" key="8">
    <source>
        <dbReference type="Proteomes" id="UP000295794"/>
    </source>
</evidence>
<sequence length="355" mass="38608">MVHFQQIALSNGLFLGEILLASSRLNAQSLPMVLKIREQIEAWRHDPALVAVLVRGEGERAFCAGGDIRALYHAMSQPEFLHEGDDFFRHEYDLCRELHRYPKPVIAWGNGIVMGGGWGIFAASSHRIVTESSVLAMPEISIGLFPDVGASFWLQQLQGQIGRLLALTGSRLNAADALAFGAAEFALPSCSFTDLIITLQALPWSGAGERDAELASGALAALSAAWPCPLPESVWLPLADEVAAICAGDDLLAICGRIQNYQGDALALRQAAALQAAGSPTSIYLTWEMAQRAQALSYDEVVEMEWIGARNCLRHGDFHEGVRAKLIDRDDQPEWSPKALSLVKVADIESFFQSP</sequence>
<keyword evidence="3" id="KW-0378">Hydrolase</keyword>
<reference evidence="6 8" key="2">
    <citation type="submission" date="2019-03" db="EMBL/GenBank/DDBJ databases">
        <title>Genomic Encyclopedia of Type Strains, Phase IV (KMG-IV): sequencing the most valuable type-strain genomes for metagenomic binning, comparative biology and taxonomic classification.</title>
        <authorList>
            <person name="Goeker M."/>
        </authorList>
    </citation>
    <scope>NUCLEOTIDE SEQUENCE [LARGE SCALE GENOMIC DNA]</scope>
    <source>
        <strain evidence="6 8">DSM 3764</strain>
    </source>
</reference>
<gene>
    <name evidence="5" type="primary">caiD</name>
    <name evidence="6" type="ORF">EV682_102190</name>
    <name evidence="5" type="ORF">NCTC11159_01714</name>
</gene>
<comment type="catalytic activity">
    <reaction evidence="1">
        <text>3-hydroxy-2-methylpropanoyl-CoA + H2O = 3-hydroxy-2-methylpropanoate + CoA + H(+)</text>
        <dbReference type="Rhea" id="RHEA:20888"/>
        <dbReference type="ChEBI" id="CHEBI:11805"/>
        <dbReference type="ChEBI" id="CHEBI:15377"/>
        <dbReference type="ChEBI" id="CHEBI:15378"/>
        <dbReference type="ChEBI" id="CHEBI:57287"/>
        <dbReference type="ChEBI" id="CHEBI:57340"/>
        <dbReference type="EC" id="3.1.2.4"/>
    </reaction>
</comment>
<dbReference type="Proteomes" id="UP000255108">
    <property type="component" value="Unassembled WGS sequence"/>
</dbReference>
<dbReference type="SUPFAM" id="SSF52096">
    <property type="entry name" value="ClpP/crotonase"/>
    <property type="match status" value="1"/>
</dbReference>
<dbReference type="EC" id="3.1.2.4" evidence="2"/>
<dbReference type="PANTHER" id="PTHR43176:SF3">
    <property type="entry name" value="3-HYDROXYISOBUTYRYL-COA HYDROLASE, MITOCHONDRIAL"/>
    <property type="match status" value="1"/>
</dbReference>
<evidence type="ECO:0000313" key="7">
    <source>
        <dbReference type="Proteomes" id="UP000255108"/>
    </source>
</evidence>
<evidence type="ECO:0000256" key="3">
    <source>
        <dbReference type="ARBA" id="ARBA00022801"/>
    </source>
</evidence>
<protein>
    <recommendedName>
        <fullName evidence="2">3-hydroxyisobutyryl-CoA hydrolase</fullName>
        <ecNumber evidence="2">3.1.2.4</ecNumber>
    </recommendedName>
</protein>
<dbReference type="Proteomes" id="UP000295794">
    <property type="component" value="Unassembled WGS sequence"/>
</dbReference>
<reference evidence="5 7" key="1">
    <citation type="submission" date="2018-06" db="EMBL/GenBank/DDBJ databases">
        <authorList>
            <consortium name="Pathogen Informatics"/>
            <person name="Doyle S."/>
        </authorList>
    </citation>
    <scope>NUCLEOTIDE SEQUENCE [LARGE SCALE GENOMIC DNA]</scope>
    <source>
        <strain evidence="5 7">NCTC11159</strain>
    </source>
</reference>